<feature type="domain" description="EF-hand" evidence="3">
    <location>
        <begin position="40"/>
        <end position="75"/>
    </location>
</feature>
<dbReference type="GO" id="GO:0005509">
    <property type="term" value="F:calcium ion binding"/>
    <property type="evidence" value="ECO:0007669"/>
    <property type="project" value="InterPro"/>
</dbReference>
<dbReference type="SMART" id="SM00054">
    <property type="entry name" value="EFh"/>
    <property type="match status" value="2"/>
</dbReference>
<feature type="domain" description="EF-hand" evidence="3">
    <location>
        <begin position="162"/>
        <end position="197"/>
    </location>
</feature>
<evidence type="ECO:0000313" key="5">
    <source>
        <dbReference type="Proteomes" id="UP000664914"/>
    </source>
</evidence>
<dbReference type="PANTHER" id="PTHR10827">
    <property type="entry name" value="RETICULOCALBIN"/>
    <property type="match status" value="1"/>
</dbReference>
<organism evidence="4 5">
    <name type="scientific">Rhizorhabdus wittichii</name>
    <dbReference type="NCBI Taxonomy" id="160791"/>
    <lineage>
        <taxon>Bacteria</taxon>
        <taxon>Pseudomonadati</taxon>
        <taxon>Pseudomonadota</taxon>
        <taxon>Alphaproteobacteria</taxon>
        <taxon>Sphingomonadales</taxon>
        <taxon>Sphingomonadaceae</taxon>
        <taxon>Rhizorhabdus</taxon>
    </lineage>
</organism>
<dbReference type="RefSeq" id="WP_029995148.1">
    <property type="nucleotide sequence ID" value="NZ_CP059319.1"/>
</dbReference>
<dbReference type="Gene3D" id="1.10.238.10">
    <property type="entry name" value="EF-hand"/>
    <property type="match status" value="3"/>
</dbReference>
<feature type="region of interest" description="Disordered" evidence="1">
    <location>
        <begin position="166"/>
        <end position="209"/>
    </location>
</feature>
<proteinExistence type="predicted"/>
<dbReference type="AlphaFoldDB" id="A0A975CZN9"/>
<dbReference type="PROSITE" id="PS00018">
    <property type="entry name" value="EF_HAND_1"/>
    <property type="match status" value="1"/>
</dbReference>
<evidence type="ECO:0000256" key="1">
    <source>
        <dbReference type="SAM" id="MobiDB-lite"/>
    </source>
</evidence>
<keyword evidence="2" id="KW-0732">Signal</keyword>
<dbReference type="InterPro" id="IPR011992">
    <property type="entry name" value="EF-hand-dom_pair"/>
</dbReference>
<dbReference type="EMBL" id="CP059319">
    <property type="protein sequence ID" value="QTH20302.1"/>
    <property type="molecule type" value="Genomic_DNA"/>
</dbReference>
<dbReference type="InterPro" id="IPR018247">
    <property type="entry name" value="EF_Hand_1_Ca_BS"/>
</dbReference>
<dbReference type="Pfam" id="PF13202">
    <property type="entry name" value="EF-hand_5"/>
    <property type="match status" value="4"/>
</dbReference>
<feature type="domain" description="EF-hand" evidence="3">
    <location>
        <begin position="79"/>
        <end position="114"/>
    </location>
</feature>
<feature type="chain" id="PRO_5038076722" evidence="2">
    <location>
        <begin position="23"/>
        <end position="209"/>
    </location>
</feature>
<dbReference type="SUPFAM" id="SSF47473">
    <property type="entry name" value="EF-hand"/>
    <property type="match status" value="1"/>
</dbReference>
<dbReference type="PANTHER" id="PTHR10827:SF85">
    <property type="entry name" value="CALCIUM-BINDING PROTEIN"/>
    <property type="match status" value="1"/>
</dbReference>
<evidence type="ECO:0000313" key="4">
    <source>
        <dbReference type="EMBL" id="QTH20302.1"/>
    </source>
</evidence>
<feature type="compositionally biased region" description="Basic and acidic residues" evidence="1">
    <location>
        <begin position="77"/>
        <end position="104"/>
    </location>
</feature>
<evidence type="ECO:0000256" key="2">
    <source>
        <dbReference type="SAM" id="SignalP"/>
    </source>
</evidence>
<gene>
    <name evidence="4" type="ORF">HRJ34_18395</name>
</gene>
<reference evidence="4" key="1">
    <citation type="submission" date="2020-07" db="EMBL/GenBank/DDBJ databases">
        <authorList>
            <person name="Camacho E."/>
        </authorList>
    </citation>
    <scope>NUCLEOTIDE SEQUENCE</scope>
    <source>
        <strain evidence="4">MPO218</strain>
    </source>
</reference>
<dbReference type="InterPro" id="IPR002048">
    <property type="entry name" value="EF_hand_dom"/>
</dbReference>
<feature type="compositionally biased region" description="Basic and acidic residues" evidence="1">
    <location>
        <begin position="172"/>
        <end position="209"/>
    </location>
</feature>
<protein>
    <submittedName>
        <fullName evidence="4">Calcium-binding protein</fullName>
    </submittedName>
</protein>
<feature type="compositionally biased region" description="Basic and acidic residues" evidence="1">
    <location>
        <begin position="112"/>
        <end position="126"/>
    </location>
</feature>
<dbReference type="Proteomes" id="UP000664914">
    <property type="component" value="Chromosome"/>
</dbReference>
<sequence>MKKTSLIAGAALAALLAGVAVAQPGPRGDGPPPPPQTRAELQARIAEQFKKADTNGDGFVTRAEADAARAKMRAAFAEKRQERKGERFAMLDKDGNGALSKDEYLAPPPPRGDARDAGRPDRDGKHGRPGWRGGHHRGGMAMMGHWFDRADANKDGKVSLAEAQAGPLAMFDRVDTNHDGTISPEERQAARDAMRAKWQERRDAAKPQG</sequence>
<accession>A0A975CZN9</accession>
<feature type="signal peptide" evidence="2">
    <location>
        <begin position="1"/>
        <end position="22"/>
    </location>
</feature>
<evidence type="ECO:0000259" key="3">
    <source>
        <dbReference type="PROSITE" id="PS50222"/>
    </source>
</evidence>
<feature type="region of interest" description="Disordered" evidence="1">
    <location>
        <begin position="77"/>
        <end position="142"/>
    </location>
</feature>
<reference evidence="4" key="2">
    <citation type="submission" date="2021-04" db="EMBL/GenBank/DDBJ databases">
        <title>Isolation and genomic analysis of the ibuprofen-degrading bacterium Sphingomonas strain MPO218.</title>
        <authorList>
            <person name="Aulestia M."/>
            <person name="Flores A."/>
            <person name="Mangas E.L."/>
            <person name="Perez-Pulido A.J."/>
            <person name="Santero E."/>
            <person name="Camacho E.M."/>
        </authorList>
    </citation>
    <scope>NUCLEOTIDE SEQUENCE</scope>
    <source>
        <strain evidence="4">MPO218</strain>
    </source>
</reference>
<name>A0A975CZN9_9SPHN</name>
<dbReference type="PROSITE" id="PS50222">
    <property type="entry name" value="EF_HAND_2"/>
    <property type="match status" value="3"/>
</dbReference>
<feature type="compositionally biased region" description="Basic residues" evidence="1">
    <location>
        <begin position="127"/>
        <end position="138"/>
    </location>
</feature>